<dbReference type="GO" id="GO:0000139">
    <property type="term" value="C:Golgi membrane"/>
    <property type="evidence" value="ECO:0007669"/>
    <property type="project" value="UniProtKB-SubCell"/>
</dbReference>
<evidence type="ECO:0000256" key="10">
    <source>
        <dbReference type="SAM" id="MobiDB-lite"/>
    </source>
</evidence>
<reference evidence="14" key="3">
    <citation type="journal article" date="2020" name="Curr. Biol.">
        <title>Chromatin organization in early land plants reveals an ancestral association between H3K27me3, transposons, and constitutive heterochromatin.</title>
        <authorList>
            <person name="Montgomery S.A."/>
            <person name="Tanizawa Y."/>
            <person name="Galik B."/>
            <person name="Wang N."/>
            <person name="Ito T."/>
            <person name="Mochizuki T."/>
            <person name="Akimcheva S."/>
            <person name="Bowman J.L."/>
            <person name="Cognat V."/>
            <person name="Marechal-Drouard L."/>
            <person name="Ekker H."/>
            <person name="Hong S.F."/>
            <person name="Kohchi T."/>
            <person name="Lin S.S."/>
            <person name="Liu L.D."/>
            <person name="Nakamura Y."/>
            <person name="Valeeva L.R."/>
            <person name="Shakirov E.V."/>
            <person name="Shippen D.E."/>
            <person name="Wei W.L."/>
            <person name="Yagura M."/>
            <person name="Yamaoka S."/>
            <person name="Yamato K.T."/>
            <person name="Liu C."/>
            <person name="Berger F."/>
        </authorList>
    </citation>
    <scope>NUCLEOTIDE SEQUENCE [LARGE SCALE GENOMIC DNA]</scope>
    <source>
        <strain evidence="14">Tak-1</strain>
    </source>
</reference>
<comment type="function">
    <text evidence="9">Involved in the synthesis of glucuronoxylan hemicellulose in secondary cell walls.</text>
</comment>
<feature type="region of interest" description="Disordered" evidence="10">
    <location>
        <begin position="451"/>
        <end position="496"/>
    </location>
</feature>
<evidence type="ECO:0000313" key="13">
    <source>
        <dbReference type="Proteomes" id="UP000077202"/>
    </source>
</evidence>
<dbReference type="AlphaFoldDB" id="A0A176WH41"/>
<keyword evidence="7" id="KW-0472">Membrane</keyword>
<dbReference type="InterPro" id="IPR029044">
    <property type="entry name" value="Nucleotide-diphossugar_trans"/>
</dbReference>
<evidence type="ECO:0000256" key="8">
    <source>
        <dbReference type="ARBA" id="ARBA00023180"/>
    </source>
</evidence>
<keyword evidence="9" id="KW-0961">Cell wall biogenesis/degradation</keyword>
<evidence type="ECO:0000256" key="4">
    <source>
        <dbReference type="ARBA" id="ARBA00022692"/>
    </source>
</evidence>
<sequence>MKPAGQRAFRSRTGRRGSSPEQSGDAALRSASSVFRLILHFSFCIASLVLGFRLSRESLLIVVNLRSSEAYANRANYLPSASVQFAEALAEVNRTGVKSSQELLPFADLKPSGLYHEDGVKSSRVHVGRHGILIRPWPHPDPEEIITAHILISRVQQEQRKLYGSIQRRKPLIVVTPTFRRTFQKIHLSSLKNTLMLVPGQVSWIVVEAGGRSTETADILSNSGLNVHHLHLTQPMPPAWPKRRNMETLLRLRGLRFIKERQLEGVVVFADESNSHRLELFDEAQRVNWFGALSVGLLMPPKSYETGDSPLRWSAMDATQASSPFLPVQGPACNASGFLIGWHSEYGALPSVDGKSRTSWNFEWSGFVFDSAVLFELGNKPSWIKDWDEWANESDNVGSPTVMVSDEAFIEPLGDCGRDILVWWARSEARADSKYPEGWVLDPKLEIIVPSKHTPWPEPSPPPPPVIKTSVEESHEKKRQGRHRNQGKKNAKKQES</sequence>
<evidence type="ECO:0000313" key="12">
    <source>
        <dbReference type="EMBL" id="OAE31466.1"/>
    </source>
</evidence>
<feature type="region of interest" description="Disordered" evidence="10">
    <location>
        <begin position="1"/>
        <end position="25"/>
    </location>
</feature>
<reference evidence="11" key="2">
    <citation type="journal article" date="2019" name="Curr. Biol.">
        <title>Chromatin organization in early land plants reveals an ancestral association between H3K27me3, transposons, and constitutive heterochromatin.</title>
        <authorList>
            <person name="Montgomery S.A."/>
            <person name="Tanizawa Y."/>
            <person name="Galik B."/>
            <person name="Wang N."/>
            <person name="Ito T."/>
            <person name="Mochizuki T."/>
            <person name="Akimcheva S."/>
            <person name="Bowman J."/>
            <person name="Cognat V."/>
            <person name="Drouard L."/>
            <person name="Ekker H."/>
            <person name="Houng S."/>
            <person name="Kohchi T."/>
            <person name="Lin S."/>
            <person name="Liu L.D."/>
            <person name="Nakamura Y."/>
            <person name="Valeeva L.R."/>
            <person name="Shakirov E.V."/>
            <person name="Shippen D.E."/>
            <person name="Wei W."/>
            <person name="Yagura M."/>
            <person name="Yamaoka S."/>
            <person name="Yamato K.T."/>
            <person name="Liu C."/>
            <person name="Berger F."/>
        </authorList>
    </citation>
    <scope>NUCLEOTIDE SEQUENCE [LARGE SCALE GENOMIC DNA]</scope>
    <source>
        <strain evidence="11">Tak-1</strain>
    </source>
</reference>
<keyword evidence="13" id="KW-1185">Reference proteome</keyword>
<feature type="compositionally biased region" description="Basic residues" evidence="10">
    <location>
        <begin position="477"/>
        <end position="496"/>
    </location>
</feature>
<keyword evidence="4" id="KW-0812">Transmembrane</keyword>
<dbReference type="InterPro" id="IPR005027">
    <property type="entry name" value="Glyco_trans_43"/>
</dbReference>
<keyword evidence="8" id="KW-0325">Glycoprotein</keyword>
<keyword evidence="3 9" id="KW-0808">Transferase</keyword>
<dbReference type="GO" id="GO:0071555">
    <property type="term" value="P:cell wall organization"/>
    <property type="evidence" value="ECO:0007669"/>
    <property type="project" value="UniProtKB-KW"/>
</dbReference>
<dbReference type="SUPFAM" id="SSF53448">
    <property type="entry name" value="Nucleotide-diphospho-sugar transferases"/>
    <property type="match status" value="1"/>
</dbReference>
<evidence type="ECO:0000256" key="3">
    <source>
        <dbReference type="ARBA" id="ARBA00022679"/>
    </source>
</evidence>
<dbReference type="PANTHER" id="PTHR10896:SF17">
    <property type="entry name" value="BETA-1,4-XYLOSYLTRANSFERASE IRX14H-RELATED"/>
    <property type="match status" value="1"/>
</dbReference>
<dbReference type="Gene3D" id="3.90.550.10">
    <property type="entry name" value="Spore Coat Polysaccharide Biosynthesis Protein SpsA, Chain A"/>
    <property type="match status" value="1"/>
</dbReference>
<comment type="similarity">
    <text evidence="2 9">Belongs to the glycosyltransferase 43 family.</text>
</comment>
<dbReference type="Proteomes" id="UP001162541">
    <property type="component" value="Chromosome 3"/>
</dbReference>
<dbReference type="GO" id="GO:0009834">
    <property type="term" value="P:plant-type secondary cell wall biogenesis"/>
    <property type="evidence" value="ECO:0007669"/>
    <property type="project" value="TreeGrafter"/>
</dbReference>
<accession>A0A176WH41</accession>
<dbReference type="Pfam" id="PF03360">
    <property type="entry name" value="Glyco_transf_43"/>
    <property type="match status" value="1"/>
</dbReference>
<organism evidence="12 13">
    <name type="scientific">Marchantia polymorpha subsp. ruderalis</name>
    <dbReference type="NCBI Taxonomy" id="1480154"/>
    <lineage>
        <taxon>Eukaryota</taxon>
        <taxon>Viridiplantae</taxon>
        <taxon>Streptophyta</taxon>
        <taxon>Embryophyta</taxon>
        <taxon>Marchantiophyta</taxon>
        <taxon>Marchantiopsida</taxon>
        <taxon>Marchantiidae</taxon>
        <taxon>Marchantiales</taxon>
        <taxon>Marchantiaceae</taxon>
        <taxon>Marchantia</taxon>
    </lineage>
</organism>
<evidence type="ECO:0000256" key="6">
    <source>
        <dbReference type="ARBA" id="ARBA00022989"/>
    </source>
</evidence>
<name>A0A176WH41_MARPO</name>
<dbReference type="GO" id="GO:0042285">
    <property type="term" value="F:xylosyltransferase activity"/>
    <property type="evidence" value="ECO:0007669"/>
    <property type="project" value="TreeGrafter"/>
</dbReference>
<proteinExistence type="inferred from homology"/>
<gene>
    <name evidence="12" type="ORF">AXG93_3128s1030</name>
    <name evidence="11" type="ORF">Mp_3g14180</name>
</gene>
<keyword evidence="6" id="KW-1133">Transmembrane helix</keyword>
<feature type="compositionally biased region" description="Pro residues" evidence="10">
    <location>
        <begin position="456"/>
        <end position="466"/>
    </location>
</feature>
<dbReference type="GO" id="GO:0010417">
    <property type="term" value="P:glucuronoxylan biosynthetic process"/>
    <property type="evidence" value="ECO:0007669"/>
    <property type="project" value="TreeGrafter"/>
</dbReference>
<comment type="subcellular location">
    <subcellularLocation>
        <location evidence="1 9">Golgi apparatus membrane</location>
        <topology evidence="1 9">Single-pass type II membrane protein</topology>
    </subcellularLocation>
</comment>
<evidence type="ECO:0000256" key="5">
    <source>
        <dbReference type="ARBA" id="ARBA00022968"/>
    </source>
</evidence>
<dbReference type="PANTHER" id="PTHR10896">
    <property type="entry name" value="GALACTOSYLGALACTOSYLXYLOSYLPROTEIN 3-BETA-GLUCURONOSYLTRANSFERASE BETA-1,3-GLUCURONYLTRANSFERASE"/>
    <property type="match status" value="1"/>
</dbReference>
<evidence type="ECO:0000313" key="11">
    <source>
        <dbReference type="EMBL" id="BBN05562.1"/>
    </source>
</evidence>
<keyword evidence="5 9" id="KW-0735">Signal-anchor</keyword>
<dbReference type="EMBL" id="AP019868">
    <property type="protein sequence ID" value="BBN05562.1"/>
    <property type="molecule type" value="Genomic_DNA"/>
</dbReference>
<evidence type="ECO:0000256" key="7">
    <source>
        <dbReference type="ARBA" id="ARBA00023136"/>
    </source>
</evidence>
<keyword evidence="9" id="KW-0333">Golgi apparatus</keyword>
<reference evidence="12 13" key="1">
    <citation type="submission" date="2016-03" db="EMBL/GenBank/DDBJ databases">
        <title>Mechanisms controlling the formation of the plant cell surface in tip-growing cells are functionally conserved among land plants.</title>
        <authorList>
            <person name="Honkanen S."/>
            <person name="Jones V.A."/>
            <person name="Morieri G."/>
            <person name="Champion C."/>
            <person name="Hetherington A.J."/>
            <person name="Kelly S."/>
            <person name="Saint-Marcoux D."/>
            <person name="Proust H."/>
            <person name="Prescott H."/>
            <person name="Dolan L."/>
        </authorList>
    </citation>
    <scope>NUCLEOTIDE SEQUENCE [LARGE SCALE GENOMIC DNA]</scope>
    <source>
        <strain evidence="13">cv. Tak-1 and cv. Tak-2</strain>
        <tissue evidence="12">Whole gametophyte</tissue>
    </source>
</reference>
<dbReference type="EC" id="2.4.-.-" evidence="9"/>
<dbReference type="Proteomes" id="UP000077202">
    <property type="component" value="Unassembled WGS sequence"/>
</dbReference>
<evidence type="ECO:0000256" key="1">
    <source>
        <dbReference type="ARBA" id="ARBA00004323"/>
    </source>
</evidence>
<evidence type="ECO:0000256" key="2">
    <source>
        <dbReference type="ARBA" id="ARBA00007706"/>
    </source>
</evidence>
<protein>
    <recommendedName>
        <fullName evidence="9">Glycosyltransferases</fullName>
        <ecNumber evidence="9">2.4.-.-</ecNumber>
    </recommendedName>
</protein>
<dbReference type="EMBL" id="LVLJ01001092">
    <property type="protein sequence ID" value="OAE31466.1"/>
    <property type="molecule type" value="Genomic_DNA"/>
</dbReference>
<dbReference type="GO" id="GO:0015018">
    <property type="term" value="F:galactosylgalactosylxylosylprotein 3-beta-glucuronosyltransferase activity"/>
    <property type="evidence" value="ECO:0007669"/>
    <property type="project" value="InterPro"/>
</dbReference>
<evidence type="ECO:0000256" key="9">
    <source>
        <dbReference type="RuleBase" id="RU363127"/>
    </source>
</evidence>
<evidence type="ECO:0000313" key="14">
    <source>
        <dbReference type="Proteomes" id="UP001162541"/>
    </source>
</evidence>